<dbReference type="EMBL" id="JAGTJJ010000056">
    <property type="protein sequence ID" value="MDC3987668.1"/>
    <property type="molecule type" value="Genomic_DNA"/>
</dbReference>
<organism evidence="1 2">
    <name type="scientific">Polyangium jinanense</name>
    <dbReference type="NCBI Taxonomy" id="2829994"/>
    <lineage>
        <taxon>Bacteria</taxon>
        <taxon>Pseudomonadati</taxon>
        <taxon>Myxococcota</taxon>
        <taxon>Polyangia</taxon>
        <taxon>Polyangiales</taxon>
        <taxon>Polyangiaceae</taxon>
        <taxon>Polyangium</taxon>
    </lineage>
</organism>
<gene>
    <name evidence="1" type="ORF">KEG57_44800</name>
</gene>
<protein>
    <submittedName>
        <fullName evidence="1">Uncharacterized protein</fullName>
    </submittedName>
</protein>
<accession>A0A9X4AWS8</accession>
<evidence type="ECO:0000313" key="2">
    <source>
        <dbReference type="Proteomes" id="UP001151081"/>
    </source>
</evidence>
<reference evidence="1 2" key="1">
    <citation type="submission" date="2021-04" db="EMBL/GenBank/DDBJ databases">
        <title>Genome analysis of Polyangium sp.</title>
        <authorList>
            <person name="Li Y."/>
            <person name="Wang J."/>
        </authorList>
    </citation>
    <scope>NUCLEOTIDE SEQUENCE [LARGE SCALE GENOMIC DNA]</scope>
    <source>
        <strain evidence="1 2">SDU14</strain>
    </source>
</reference>
<name>A0A9X4AWS8_9BACT</name>
<comment type="caution">
    <text evidence="1">The sequence shown here is derived from an EMBL/GenBank/DDBJ whole genome shotgun (WGS) entry which is preliminary data.</text>
</comment>
<dbReference type="RefSeq" id="WP_272424855.1">
    <property type="nucleotide sequence ID" value="NZ_JAGTJJ010000056.1"/>
</dbReference>
<evidence type="ECO:0000313" key="1">
    <source>
        <dbReference type="EMBL" id="MDC3987668.1"/>
    </source>
</evidence>
<keyword evidence="2" id="KW-1185">Reference proteome</keyword>
<sequence length="56" mass="6457">MARVVAKSAPAICAVVDMQSCRTELESVVQEYCPEQRNADPRFDEYVEHTCPLWQR</sequence>
<dbReference type="AlphaFoldDB" id="A0A9X4AWS8"/>
<proteinExistence type="predicted"/>
<dbReference type="Proteomes" id="UP001151081">
    <property type="component" value="Unassembled WGS sequence"/>
</dbReference>